<dbReference type="GO" id="GO:0006400">
    <property type="term" value="P:tRNA modification"/>
    <property type="evidence" value="ECO:0007669"/>
    <property type="project" value="InterPro"/>
</dbReference>
<dbReference type="GO" id="GO:0103039">
    <property type="term" value="F:protein methylthiotransferase activity"/>
    <property type="evidence" value="ECO:0007669"/>
    <property type="project" value="UniProtKB-EC"/>
</dbReference>
<dbReference type="Gene3D" id="2.40.50.140">
    <property type="entry name" value="Nucleic acid-binding proteins"/>
    <property type="match status" value="1"/>
</dbReference>
<evidence type="ECO:0000259" key="11">
    <source>
        <dbReference type="PROSITE" id="PS51918"/>
    </source>
</evidence>
<dbReference type="PROSITE" id="PS01278">
    <property type="entry name" value="MTTASE_RADICAL"/>
    <property type="match status" value="1"/>
</dbReference>
<feature type="binding site" evidence="8">
    <location>
        <position position="53"/>
    </location>
    <ligand>
        <name>[4Fe-4S] cluster</name>
        <dbReference type="ChEBI" id="CHEBI:49883"/>
        <label>1</label>
    </ligand>
</feature>
<dbReference type="Gene3D" id="3.40.50.12160">
    <property type="entry name" value="Methylthiotransferase, N-terminal domain"/>
    <property type="match status" value="1"/>
</dbReference>
<keyword evidence="13" id="KW-1185">Reference proteome</keyword>
<dbReference type="NCBIfam" id="TIGR00089">
    <property type="entry name" value="MiaB/RimO family radical SAM methylthiotransferase"/>
    <property type="match status" value="1"/>
</dbReference>
<evidence type="ECO:0000259" key="10">
    <source>
        <dbReference type="PROSITE" id="PS51449"/>
    </source>
</evidence>
<comment type="function">
    <text evidence="8">Catalyzes the methylthiolation of an aspartic acid residue of ribosomal protein uS12.</text>
</comment>
<dbReference type="AlphaFoldDB" id="A0A7X5UC47"/>
<comment type="caution">
    <text evidence="12">The sequence shown here is derived from an EMBL/GenBank/DDBJ whole genome shotgun (WGS) entry which is preliminary data.</text>
</comment>
<feature type="binding site" evidence="8">
    <location>
        <position position="149"/>
    </location>
    <ligand>
        <name>[4Fe-4S] cluster</name>
        <dbReference type="ChEBI" id="CHEBI:49883"/>
        <label>2</label>
        <note>4Fe-4S-S-AdoMet</note>
    </ligand>
</feature>
<dbReference type="Gene3D" id="3.80.30.20">
    <property type="entry name" value="tm_1862 like domain"/>
    <property type="match status" value="1"/>
</dbReference>
<dbReference type="SFLD" id="SFLDS00029">
    <property type="entry name" value="Radical_SAM"/>
    <property type="match status" value="1"/>
</dbReference>
<keyword evidence="12" id="KW-0689">Ribosomal protein</keyword>
<feature type="binding site" evidence="8">
    <location>
        <position position="82"/>
    </location>
    <ligand>
        <name>[4Fe-4S] cluster</name>
        <dbReference type="ChEBI" id="CHEBI:49883"/>
        <label>1</label>
    </ligand>
</feature>
<accession>A0A7X5UC47</accession>
<dbReference type="InterPro" id="IPR012340">
    <property type="entry name" value="NA-bd_OB-fold"/>
</dbReference>
<keyword evidence="4 8" id="KW-0949">S-adenosyl-L-methionine</keyword>
<dbReference type="InterPro" id="IPR013848">
    <property type="entry name" value="Methylthiotransferase_N"/>
</dbReference>
<dbReference type="EMBL" id="JAARLZ010000007">
    <property type="protein sequence ID" value="NII07599.1"/>
    <property type="molecule type" value="Genomic_DNA"/>
</dbReference>
<dbReference type="InterPro" id="IPR005840">
    <property type="entry name" value="Ribosomal_uS12_MeSTrfase_RimO"/>
</dbReference>
<dbReference type="CDD" id="cd01335">
    <property type="entry name" value="Radical_SAM"/>
    <property type="match status" value="1"/>
</dbReference>
<dbReference type="GO" id="GO:0005840">
    <property type="term" value="C:ribosome"/>
    <property type="evidence" value="ECO:0007669"/>
    <property type="project" value="UniProtKB-KW"/>
</dbReference>
<keyword evidence="3 8" id="KW-0808">Transferase</keyword>
<dbReference type="PANTHER" id="PTHR43837:SF1">
    <property type="entry name" value="RIBOSOMAL PROTEIN US12 METHYLTHIOTRANSFERASE RIMO"/>
    <property type="match status" value="1"/>
</dbReference>
<dbReference type="NCBIfam" id="TIGR01125">
    <property type="entry name" value="30S ribosomal protein S12 methylthiotransferase RimO"/>
    <property type="match status" value="1"/>
</dbReference>
<proteinExistence type="inferred from homology"/>
<dbReference type="InterPro" id="IPR020612">
    <property type="entry name" value="Methylthiotransferase_CS"/>
</dbReference>
<keyword evidence="5 8" id="KW-0479">Metal-binding</keyword>
<dbReference type="Pfam" id="PF18693">
    <property type="entry name" value="TRAM_2"/>
    <property type="match status" value="1"/>
</dbReference>
<name>A0A7X5UC47_9GAMM</name>
<evidence type="ECO:0000313" key="13">
    <source>
        <dbReference type="Proteomes" id="UP000490980"/>
    </source>
</evidence>
<dbReference type="InterPro" id="IPR023404">
    <property type="entry name" value="rSAM_horseshoe"/>
</dbReference>
<feature type="binding site" evidence="8">
    <location>
        <position position="153"/>
    </location>
    <ligand>
        <name>[4Fe-4S] cluster</name>
        <dbReference type="ChEBI" id="CHEBI:49883"/>
        <label>2</label>
        <note>4Fe-4S-S-AdoMet</note>
    </ligand>
</feature>
<feature type="domain" description="TRAM" evidence="9">
    <location>
        <begin position="375"/>
        <end position="440"/>
    </location>
</feature>
<comment type="similarity">
    <text evidence="8">Belongs to the methylthiotransferase family. RimO subfamily.</text>
</comment>
<dbReference type="InterPro" id="IPR005839">
    <property type="entry name" value="Methylthiotransferase"/>
</dbReference>
<comment type="catalytic activity">
    <reaction evidence="8">
        <text>L-aspartate(89)-[ribosomal protein uS12]-hydrogen + (sulfur carrier)-SH + AH2 + 2 S-adenosyl-L-methionine = 3-methylsulfanyl-L-aspartate(89)-[ribosomal protein uS12]-hydrogen + (sulfur carrier)-H + 5'-deoxyadenosine + L-methionine + A + S-adenosyl-L-homocysteine + 2 H(+)</text>
        <dbReference type="Rhea" id="RHEA:37087"/>
        <dbReference type="Rhea" id="RHEA-COMP:10460"/>
        <dbReference type="Rhea" id="RHEA-COMP:10461"/>
        <dbReference type="Rhea" id="RHEA-COMP:14737"/>
        <dbReference type="Rhea" id="RHEA-COMP:14739"/>
        <dbReference type="ChEBI" id="CHEBI:13193"/>
        <dbReference type="ChEBI" id="CHEBI:15378"/>
        <dbReference type="ChEBI" id="CHEBI:17319"/>
        <dbReference type="ChEBI" id="CHEBI:17499"/>
        <dbReference type="ChEBI" id="CHEBI:29917"/>
        <dbReference type="ChEBI" id="CHEBI:29961"/>
        <dbReference type="ChEBI" id="CHEBI:57844"/>
        <dbReference type="ChEBI" id="CHEBI:57856"/>
        <dbReference type="ChEBI" id="CHEBI:59789"/>
        <dbReference type="ChEBI" id="CHEBI:64428"/>
        <dbReference type="ChEBI" id="CHEBI:73599"/>
        <dbReference type="EC" id="2.8.4.4"/>
    </reaction>
</comment>
<dbReference type="InterPro" id="IPR006638">
    <property type="entry name" value="Elp3/MiaA/NifB-like_rSAM"/>
</dbReference>
<keyword evidence="2 8" id="KW-0963">Cytoplasm</keyword>
<feature type="binding site" evidence="8">
    <location>
        <position position="156"/>
    </location>
    <ligand>
        <name>[4Fe-4S] cluster</name>
        <dbReference type="ChEBI" id="CHEBI:49883"/>
        <label>2</label>
        <note>4Fe-4S-S-AdoMet</note>
    </ligand>
</feature>
<evidence type="ECO:0000256" key="7">
    <source>
        <dbReference type="ARBA" id="ARBA00023014"/>
    </source>
</evidence>
<reference evidence="12 13" key="1">
    <citation type="submission" date="2020-03" db="EMBL/GenBank/DDBJ databases">
        <authorList>
            <person name="Lai Q."/>
        </authorList>
    </citation>
    <scope>NUCLEOTIDE SEQUENCE [LARGE SCALE GENOMIC DNA]</scope>
    <source>
        <strain evidence="12 13">CCUG 25036</strain>
    </source>
</reference>
<dbReference type="GO" id="GO:0005829">
    <property type="term" value="C:cytosol"/>
    <property type="evidence" value="ECO:0007669"/>
    <property type="project" value="TreeGrafter"/>
</dbReference>
<dbReference type="PROSITE" id="PS51449">
    <property type="entry name" value="MTTASE_N"/>
    <property type="match status" value="1"/>
</dbReference>
<dbReference type="GO" id="GO:0035599">
    <property type="term" value="F:aspartic acid methylthiotransferase activity"/>
    <property type="evidence" value="ECO:0007669"/>
    <property type="project" value="TreeGrafter"/>
</dbReference>
<keyword evidence="6 8" id="KW-0408">Iron</keyword>
<dbReference type="InterPro" id="IPR002792">
    <property type="entry name" value="TRAM_dom"/>
</dbReference>
<protein>
    <recommendedName>
        <fullName evidence="8">Ribosomal protein uS12 methylthiotransferase RimO</fullName>
        <shortName evidence="8">uS12 MTTase</shortName>
        <shortName evidence="8">uS12 methylthiotransferase</shortName>
        <ecNumber evidence="8">2.8.4.4</ecNumber>
    </recommendedName>
    <alternativeName>
        <fullName evidence="8">Ribosomal protein uS12 (aspartate-C(3))-methylthiotransferase</fullName>
    </alternativeName>
    <alternativeName>
        <fullName evidence="8">Ribosome maturation factor RimO</fullName>
    </alternativeName>
</protein>
<evidence type="ECO:0000256" key="1">
    <source>
        <dbReference type="ARBA" id="ARBA00022485"/>
    </source>
</evidence>
<dbReference type="SFLD" id="SFLDF00274">
    <property type="entry name" value="ribosomal_protein_S12_methylth"/>
    <property type="match status" value="1"/>
</dbReference>
<evidence type="ECO:0000256" key="3">
    <source>
        <dbReference type="ARBA" id="ARBA00022679"/>
    </source>
</evidence>
<organism evidence="12 13">
    <name type="scientific">Luteibacter anthropi</name>
    <dbReference type="NCBI Taxonomy" id="564369"/>
    <lineage>
        <taxon>Bacteria</taxon>
        <taxon>Pseudomonadati</taxon>
        <taxon>Pseudomonadota</taxon>
        <taxon>Gammaproteobacteria</taxon>
        <taxon>Lysobacterales</taxon>
        <taxon>Rhodanobacteraceae</taxon>
        <taxon>Luteibacter</taxon>
    </lineage>
</organism>
<dbReference type="RefSeq" id="WP_166949591.1">
    <property type="nucleotide sequence ID" value="NZ_JAARLZ010000007.1"/>
</dbReference>
<dbReference type="PROSITE" id="PS50926">
    <property type="entry name" value="TRAM"/>
    <property type="match status" value="1"/>
</dbReference>
<dbReference type="InterPro" id="IPR058240">
    <property type="entry name" value="rSAM_sf"/>
</dbReference>
<dbReference type="Pfam" id="PF00919">
    <property type="entry name" value="UPF0004"/>
    <property type="match status" value="1"/>
</dbReference>
<evidence type="ECO:0000259" key="9">
    <source>
        <dbReference type="PROSITE" id="PS50926"/>
    </source>
</evidence>
<keyword evidence="1 8" id="KW-0004">4Fe-4S</keyword>
<feature type="domain" description="Radical SAM core" evidence="11">
    <location>
        <begin position="135"/>
        <end position="372"/>
    </location>
</feature>
<evidence type="ECO:0000256" key="8">
    <source>
        <dbReference type="HAMAP-Rule" id="MF_01865"/>
    </source>
</evidence>
<dbReference type="SMART" id="SM00729">
    <property type="entry name" value="Elp3"/>
    <property type="match status" value="1"/>
</dbReference>
<comment type="subcellular location">
    <subcellularLocation>
        <location evidence="8">Cytoplasm</location>
    </subcellularLocation>
</comment>
<evidence type="ECO:0000256" key="2">
    <source>
        <dbReference type="ARBA" id="ARBA00022490"/>
    </source>
</evidence>
<dbReference type="GO" id="GO:0046872">
    <property type="term" value="F:metal ion binding"/>
    <property type="evidence" value="ECO:0007669"/>
    <property type="project" value="UniProtKB-KW"/>
</dbReference>
<comment type="cofactor">
    <cofactor evidence="8">
        <name>[4Fe-4S] cluster</name>
        <dbReference type="ChEBI" id="CHEBI:49883"/>
    </cofactor>
    <text evidence="8">Binds 2 [4Fe-4S] clusters. One cluster is coordinated with 3 cysteines and an exchangeable S-adenosyl-L-methionine.</text>
</comment>
<dbReference type="InterPro" id="IPR038135">
    <property type="entry name" value="Methylthiotransferase_N_sf"/>
</dbReference>
<evidence type="ECO:0000256" key="6">
    <source>
        <dbReference type="ARBA" id="ARBA00023004"/>
    </source>
</evidence>
<dbReference type="EC" id="2.8.4.4" evidence="8"/>
<dbReference type="GO" id="GO:0051539">
    <property type="term" value="F:4 iron, 4 sulfur cluster binding"/>
    <property type="evidence" value="ECO:0007669"/>
    <property type="project" value="UniProtKB-UniRule"/>
</dbReference>
<dbReference type="HAMAP" id="MF_01865">
    <property type="entry name" value="MTTase_RimO"/>
    <property type="match status" value="1"/>
</dbReference>
<dbReference type="FunFam" id="3.80.30.20:FF:000001">
    <property type="entry name" value="tRNA-2-methylthio-N(6)-dimethylallyladenosine synthase 2"/>
    <property type="match status" value="1"/>
</dbReference>
<dbReference type="SUPFAM" id="SSF102114">
    <property type="entry name" value="Radical SAM enzymes"/>
    <property type="match status" value="1"/>
</dbReference>
<dbReference type="Pfam" id="PF04055">
    <property type="entry name" value="Radical_SAM"/>
    <property type="match status" value="1"/>
</dbReference>
<dbReference type="FunFam" id="3.40.50.12160:FF:000002">
    <property type="entry name" value="Ribosomal protein S12 methylthiotransferase RimO"/>
    <property type="match status" value="1"/>
</dbReference>
<dbReference type="SFLD" id="SFLDG01082">
    <property type="entry name" value="B12-binding_domain_containing"/>
    <property type="match status" value="1"/>
</dbReference>
<keyword evidence="7 8" id="KW-0411">Iron-sulfur</keyword>
<keyword evidence="12" id="KW-0687">Ribonucleoprotein</keyword>
<feature type="domain" description="MTTase N-terminal" evidence="10">
    <location>
        <begin position="8"/>
        <end position="118"/>
    </location>
</feature>
<gene>
    <name evidence="8 12" type="primary">rimO</name>
    <name evidence="12" type="ORF">HBF25_14535</name>
</gene>
<sequence>MSQAAQTQKIGFVSLGCPKALVDSERILTQLKVEGYEIVPSYGAADAVVVNTCGFIDSAVQESLDAIGEALHENGKVIVTGCLGKRQELIRESYPDVLAITGPQDYASVMSAVHKALPPARNKFLDLVPDTGVKLTPKHYAYLKISEGCNHRCSFCIIPSMRGDLVSRPVDQVLIEAEKLVKGGVKELLVISQDTSAYGVDVRYAEREWRGKQYRTRMTELCEGLSELGVWTRLHYVYPYPHVDEVMPLMAEGKILPYLDIPFQHASPRILKLMKRPGNVDKTLERIQNWRRSVPDLTIRSTFIVGFPGETDAEFNELLDFLREAELDRVGAFAYSPVDGAKANELPGQVDEELKEDRLEQFMAVQAEISAAKLQRKVGKTIRVLVDEIDADGAWGRSSADAPEIDGAVRIDDGQLLKPGQFVDVVVEEADAHDLYGRLV</sequence>
<evidence type="ECO:0000256" key="4">
    <source>
        <dbReference type="ARBA" id="ARBA00022691"/>
    </source>
</evidence>
<dbReference type="SFLD" id="SFLDG01061">
    <property type="entry name" value="methylthiotransferase"/>
    <property type="match status" value="1"/>
</dbReference>
<dbReference type="PANTHER" id="PTHR43837">
    <property type="entry name" value="RIBOSOMAL PROTEIN S12 METHYLTHIOTRANSFERASE RIMO"/>
    <property type="match status" value="1"/>
</dbReference>
<dbReference type="PROSITE" id="PS51918">
    <property type="entry name" value="RADICAL_SAM"/>
    <property type="match status" value="1"/>
</dbReference>
<dbReference type="Proteomes" id="UP000490980">
    <property type="component" value="Unassembled WGS sequence"/>
</dbReference>
<evidence type="ECO:0000256" key="5">
    <source>
        <dbReference type="ARBA" id="ARBA00022723"/>
    </source>
</evidence>
<evidence type="ECO:0000313" key="12">
    <source>
        <dbReference type="EMBL" id="NII07599.1"/>
    </source>
</evidence>
<feature type="binding site" evidence="8">
    <location>
        <position position="17"/>
    </location>
    <ligand>
        <name>[4Fe-4S] cluster</name>
        <dbReference type="ChEBI" id="CHEBI:49883"/>
        <label>1</label>
    </ligand>
</feature>
<dbReference type="InterPro" id="IPR007197">
    <property type="entry name" value="rSAM"/>
</dbReference>